<dbReference type="Proteomes" id="UP000694251">
    <property type="component" value="Chromosome 9"/>
</dbReference>
<keyword evidence="2" id="KW-1185">Reference proteome</keyword>
<gene>
    <name evidence="1" type="ORF">ISN44_As09g018860</name>
</gene>
<name>A0A8T2AIM8_ARASU</name>
<comment type="caution">
    <text evidence="1">The sequence shown here is derived from an EMBL/GenBank/DDBJ whole genome shotgun (WGS) entry which is preliminary data.</text>
</comment>
<feature type="non-terminal residue" evidence="1">
    <location>
        <position position="51"/>
    </location>
</feature>
<accession>A0A8T2AIM8</accession>
<organism evidence="1 2">
    <name type="scientific">Arabidopsis suecica</name>
    <name type="common">Swedish thale-cress</name>
    <name type="synonym">Cardaminopsis suecica</name>
    <dbReference type="NCBI Taxonomy" id="45249"/>
    <lineage>
        <taxon>Eukaryota</taxon>
        <taxon>Viridiplantae</taxon>
        <taxon>Streptophyta</taxon>
        <taxon>Embryophyta</taxon>
        <taxon>Tracheophyta</taxon>
        <taxon>Spermatophyta</taxon>
        <taxon>Magnoliopsida</taxon>
        <taxon>eudicotyledons</taxon>
        <taxon>Gunneridae</taxon>
        <taxon>Pentapetalae</taxon>
        <taxon>rosids</taxon>
        <taxon>malvids</taxon>
        <taxon>Brassicales</taxon>
        <taxon>Brassicaceae</taxon>
        <taxon>Camelineae</taxon>
        <taxon>Arabidopsis</taxon>
    </lineage>
</organism>
<dbReference type="EMBL" id="JAEFBJ010000009">
    <property type="protein sequence ID" value="KAG7573613.1"/>
    <property type="molecule type" value="Genomic_DNA"/>
</dbReference>
<dbReference type="OrthoDB" id="24745at2759"/>
<reference evidence="1 2" key="1">
    <citation type="submission" date="2020-12" db="EMBL/GenBank/DDBJ databases">
        <title>Concerted genomic and epigenomic changes stabilize Arabidopsis allopolyploids.</title>
        <authorList>
            <person name="Chen Z."/>
        </authorList>
    </citation>
    <scope>NUCLEOTIDE SEQUENCE [LARGE SCALE GENOMIC DNA]</scope>
    <source>
        <strain evidence="1">As9502</strain>
        <tissue evidence="1">Leaf</tissue>
    </source>
</reference>
<sequence>MEVFLDPDKDLLGEETPVILTQFNLSKAIRETVSSSTSASAVSALLSDPSI</sequence>
<protein>
    <submittedName>
        <fullName evidence="1">Uncharacterized protein</fullName>
    </submittedName>
</protein>
<evidence type="ECO:0000313" key="1">
    <source>
        <dbReference type="EMBL" id="KAG7573613.1"/>
    </source>
</evidence>
<dbReference type="AlphaFoldDB" id="A0A8T2AIM8"/>
<proteinExistence type="predicted"/>
<evidence type="ECO:0000313" key="2">
    <source>
        <dbReference type="Proteomes" id="UP000694251"/>
    </source>
</evidence>